<dbReference type="InterPro" id="IPR035595">
    <property type="entry name" value="UDP_glycos_trans_CS"/>
</dbReference>
<dbReference type="PANTHER" id="PTHR48047:SF19">
    <property type="entry name" value="GLYCOSYLTRANSFERASE"/>
    <property type="match status" value="1"/>
</dbReference>
<dbReference type="Pfam" id="PF00201">
    <property type="entry name" value="UDPGT"/>
    <property type="match status" value="3"/>
</dbReference>
<accession>A0A199VAQ0</accession>
<dbReference type="PROSITE" id="PS00375">
    <property type="entry name" value="UDPGT"/>
    <property type="match status" value="3"/>
</dbReference>
<dbReference type="STRING" id="4615.A0A199VAQ0"/>
<sequence length="1367" mass="149142">MDLHIFFLPFVAPGHTIPMVDLARIFAARGAKSTVVATLGNLPLIRPILDLTNSSHNPPLSHPIQLLSIPFPSAESGLPDSFDNLLAFPTPDVMPQISAAIELLQLPFVDLIRQHRPRCVISDVHFPWARDVLGVPRFAFHGTGCFPHVVLGAALISFRSAHSVASRDDEPFVVPGLPHHVELTRSRLPDFLVSPNESLIRMGEALGKTDGMVMNSFYDLEPDYIDLLKRSGSMKVWHVGPVLVCNRDIKHKAVRSGAASVGYDDILNWLDGKKAGSVIYVCFGSIGRFTVAQLQEIALGLENSEHPFIWVVRYDGDLSELLPAGFAERKKGMVINGWAPQLLILNHASVGGFVTHCGWNSLLEGASAGVPMITWPLFAEQFVNEKLIVEVLRIGIAIGADKCCSRAEERAVVAVEEVRKAVENLMGGGEEADGRRERAREIGKKAKRAAEEGGSSCSEVSSLIEHLPTVVTTPGNFPLIRPILDLTNSGSSLPHPVRLLSLPFPSADSGLPEGFENLLALPTPDFTPKLYAAIDLLQRPFVDLIRRHRPHCVVSDLQFPWASDVLGVPRFVFHGTGCFPHIVLSTLTLLAPQKVASRDNEPFAVPGLPHNVELTRSRLPGILIAPDESLIRMHEAYGKSDGAVMNSFYDLEPGYADLMKRCGGMEAWLVGPVSVYNADIKHKAVRGGSASVRYNDILNWLDGKKERSVIYVCFGSLGRFTVSQLREIALGLENSEHPFIWVVRYHGDLSEFLPAGFGERKKGMVINGWAPQLAILSHGSVGGFVTHCGWNSLLEGASVGVPMITWPLFAEQFINEKLIVDVLRIGIAIGSDKCCNYAEERAVVAAEEVRKAVGELMGGGKEAERRRARAREIGEKAKRAVEEGGSSYNEVGSLIEHMRMGADSIHPQQTPAMDVHIFFLPFLSPGHMIPMVDLACVCAARGAKATVVTTPGNFPLIRPILDLTNSGSSLPDPVRLLSLPFLSADSGLPDGFENLLAFPNPDVTPEMSAAIDLLQRPFVNLIRQHRPDCVISDLHFPWARDVLGVPRIVFHGTGCFSQIVLGTLSLLGTQKVASHGDEPFAVPGLPHNVELTCSRLPRFLITPDEALIRMGEAYGKSDGAVMNSFYYLEPDYADLMKQWGGMKVWLVGPVSVYNRDIKHRAVRGGVASVGYDDILNWLDGKKAGSVIYVCFGSLGRFTVAQLREIALGLENSEHPFIWVMRYDGDLSEFLPAGFGERKKGMVINGWAPQLAILSHGSVGGFVTHCGWNSLLEGASAGVPMITWPLFAEQFINEKLIVHVLRIGVAIGSDKCCNYAEERTAVAAEEVRKAVGELMGGGEEAVGRRERAKEIGEKAKRAVEEGGSSYDE</sequence>
<organism evidence="4 5">
    <name type="scientific">Ananas comosus</name>
    <name type="common">Pineapple</name>
    <name type="synonym">Ananas ananas</name>
    <dbReference type="NCBI Taxonomy" id="4615"/>
    <lineage>
        <taxon>Eukaryota</taxon>
        <taxon>Viridiplantae</taxon>
        <taxon>Streptophyta</taxon>
        <taxon>Embryophyta</taxon>
        <taxon>Tracheophyta</taxon>
        <taxon>Spermatophyta</taxon>
        <taxon>Magnoliopsida</taxon>
        <taxon>Liliopsida</taxon>
        <taxon>Poales</taxon>
        <taxon>Bromeliaceae</taxon>
        <taxon>Bromelioideae</taxon>
        <taxon>Ananas</taxon>
    </lineage>
</organism>
<evidence type="ECO:0000256" key="1">
    <source>
        <dbReference type="ARBA" id="ARBA00009995"/>
    </source>
</evidence>
<evidence type="ECO:0000313" key="4">
    <source>
        <dbReference type="EMBL" id="OAY74187.1"/>
    </source>
</evidence>
<feature type="non-terminal residue" evidence="4">
    <location>
        <position position="1367"/>
    </location>
</feature>
<gene>
    <name evidence="4" type="ORF">ACMD2_27003</name>
</gene>
<protein>
    <submittedName>
        <fullName evidence="4">Scopoletin glucosyltransferase</fullName>
    </submittedName>
</protein>
<reference evidence="4 5" key="1">
    <citation type="journal article" date="2016" name="DNA Res.">
        <title>The draft genome of MD-2 pineapple using hybrid error correction of long reads.</title>
        <authorList>
            <person name="Redwan R.M."/>
            <person name="Saidin A."/>
            <person name="Kumar S.V."/>
        </authorList>
    </citation>
    <scope>NUCLEOTIDE SEQUENCE [LARGE SCALE GENOMIC DNA]</scope>
    <source>
        <strain evidence="5">cv. MD2</strain>
        <tissue evidence="4">Leaf</tissue>
    </source>
</reference>
<name>A0A199VAQ0_ANACO</name>
<evidence type="ECO:0000313" key="5">
    <source>
        <dbReference type="Proteomes" id="UP000092600"/>
    </source>
</evidence>
<evidence type="ECO:0000256" key="2">
    <source>
        <dbReference type="ARBA" id="ARBA00022679"/>
    </source>
</evidence>
<dbReference type="GO" id="GO:0035251">
    <property type="term" value="F:UDP-glucosyltransferase activity"/>
    <property type="evidence" value="ECO:0007669"/>
    <property type="project" value="TreeGrafter"/>
</dbReference>
<keyword evidence="2 4" id="KW-0808">Transferase</keyword>
<evidence type="ECO:0000256" key="3">
    <source>
        <dbReference type="SAM" id="MobiDB-lite"/>
    </source>
</evidence>
<comment type="similarity">
    <text evidence="1">Belongs to the UDP-glycosyltransferase family.</text>
</comment>
<feature type="compositionally biased region" description="Basic and acidic residues" evidence="3">
    <location>
        <begin position="1344"/>
        <end position="1359"/>
    </location>
</feature>
<dbReference type="FunFam" id="3.40.50.2000:FF:000063">
    <property type="entry name" value="Glycosyltransferase"/>
    <property type="match status" value="1"/>
</dbReference>
<dbReference type="Gene3D" id="3.40.50.2000">
    <property type="entry name" value="Glycogen Phosphorylase B"/>
    <property type="match status" value="6"/>
</dbReference>
<dbReference type="CDD" id="cd03784">
    <property type="entry name" value="GT1_Gtf-like"/>
    <property type="match status" value="3"/>
</dbReference>
<dbReference type="Proteomes" id="UP000092600">
    <property type="component" value="Unassembled WGS sequence"/>
</dbReference>
<proteinExistence type="inferred from homology"/>
<dbReference type="SUPFAM" id="SSF53756">
    <property type="entry name" value="UDP-Glycosyltransferase/glycogen phosphorylase"/>
    <property type="match status" value="3"/>
</dbReference>
<dbReference type="EMBL" id="LSRQ01002464">
    <property type="protein sequence ID" value="OAY74187.1"/>
    <property type="molecule type" value="Genomic_DNA"/>
</dbReference>
<comment type="caution">
    <text evidence="4">The sequence shown here is derived from an EMBL/GenBank/DDBJ whole genome shotgun (WGS) entry which is preliminary data.</text>
</comment>
<feature type="region of interest" description="Disordered" evidence="3">
    <location>
        <begin position="1344"/>
        <end position="1367"/>
    </location>
</feature>
<dbReference type="PANTHER" id="PTHR48047">
    <property type="entry name" value="GLYCOSYLTRANSFERASE"/>
    <property type="match status" value="1"/>
</dbReference>
<dbReference type="FunFam" id="3.40.50.2000:FF:000047">
    <property type="entry name" value="Glycosyltransferase"/>
    <property type="match status" value="2"/>
</dbReference>
<dbReference type="InterPro" id="IPR002213">
    <property type="entry name" value="UDP_glucos_trans"/>
</dbReference>